<dbReference type="Gene3D" id="3.40.50.12780">
    <property type="entry name" value="N-terminal domain of ligase-like"/>
    <property type="match status" value="1"/>
</dbReference>
<dbReference type="Pfam" id="PF00501">
    <property type="entry name" value="AMP-binding"/>
    <property type="match status" value="1"/>
</dbReference>
<dbReference type="InterPro" id="IPR050237">
    <property type="entry name" value="ATP-dep_AMP-bd_enzyme"/>
</dbReference>
<evidence type="ECO:0000259" key="1">
    <source>
        <dbReference type="Pfam" id="PF00501"/>
    </source>
</evidence>
<sequence>MKPFHEYVKDHAERTPEKIALAVAGQQLTYAELNELAAAVAQQLLATGMTAGDRVALHAPTSLETIACALGVMYGIATEKLILKHG</sequence>
<dbReference type="EMBL" id="MOBJ01000009">
    <property type="protein sequence ID" value="RON08795.1"/>
    <property type="molecule type" value="Genomic_DNA"/>
</dbReference>
<dbReference type="InterPro" id="IPR000873">
    <property type="entry name" value="AMP-dep_synth/lig_dom"/>
</dbReference>
<dbReference type="RefSeq" id="WP_123426004.1">
    <property type="nucleotide sequence ID" value="NZ_MOBJ01000009.1"/>
</dbReference>
<comment type="caution">
    <text evidence="2">The sequence shown here is derived from an EMBL/GenBank/DDBJ whole genome shotgun (WGS) entry which is preliminary data.</text>
</comment>
<organism evidence="2 3">
    <name type="scientific">Pseudomonas brassicacearum</name>
    <dbReference type="NCBI Taxonomy" id="930166"/>
    <lineage>
        <taxon>Bacteria</taxon>
        <taxon>Pseudomonadati</taxon>
        <taxon>Pseudomonadota</taxon>
        <taxon>Gammaproteobacteria</taxon>
        <taxon>Pseudomonadales</taxon>
        <taxon>Pseudomonadaceae</taxon>
        <taxon>Pseudomonas</taxon>
    </lineage>
</organism>
<dbReference type="SUPFAM" id="SSF56801">
    <property type="entry name" value="Acetyl-CoA synthetase-like"/>
    <property type="match status" value="1"/>
</dbReference>
<accession>A0A423H6H8</accession>
<dbReference type="AlphaFoldDB" id="A0A423H6H8"/>
<name>A0A423H6H8_9PSED</name>
<gene>
    <name evidence="2" type="ORF">BK659_15630</name>
</gene>
<reference evidence="2 3" key="1">
    <citation type="submission" date="2016-10" db="EMBL/GenBank/DDBJ databases">
        <title>Comparative genome analysis of multiple Pseudomonas spp. focuses on biocontrol and plant growth promoting traits.</title>
        <authorList>
            <person name="Tao X.-Y."/>
            <person name="Taylor C.G."/>
        </authorList>
    </citation>
    <scope>NUCLEOTIDE SEQUENCE [LARGE SCALE GENOMIC DNA]</scope>
    <source>
        <strain evidence="2 3">48H11</strain>
    </source>
</reference>
<feature type="domain" description="AMP-dependent synthetase/ligase" evidence="1">
    <location>
        <begin position="9"/>
        <end position="73"/>
    </location>
</feature>
<evidence type="ECO:0000313" key="2">
    <source>
        <dbReference type="EMBL" id="RON08795.1"/>
    </source>
</evidence>
<dbReference type="PANTHER" id="PTHR43767:SF1">
    <property type="entry name" value="NONRIBOSOMAL PEPTIDE SYNTHASE PES1 (EUROFUNG)-RELATED"/>
    <property type="match status" value="1"/>
</dbReference>
<protein>
    <recommendedName>
        <fullName evidence="1">AMP-dependent synthetase/ligase domain-containing protein</fullName>
    </recommendedName>
</protein>
<evidence type="ECO:0000313" key="3">
    <source>
        <dbReference type="Proteomes" id="UP000286071"/>
    </source>
</evidence>
<proteinExistence type="predicted"/>
<dbReference type="Proteomes" id="UP000286071">
    <property type="component" value="Unassembled WGS sequence"/>
</dbReference>
<dbReference type="PANTHER" id="PTHR43767">
    <property type="entry name" value="LONG-CHAIN-FATTY-ACID--COA LIGASE"/>
    <property type="match status" value="1"/>
</dbReference>
<dbReference type="InterPro" id="IPR042099">
    <property type="entry name" value="ANL_N_sf"/>
</dbReference>